<name>A0A0F3MQN4_9RICK</name>
<evidence type="ECO:0000256" key="5">
    <source>
        <dbReference type="ARBA" id="ARBA00023136"/>
    </source>
</evidence>
<keyword evidence="3 8" id="KW-0375">Hydrogen ion transport</keyword>
<dbReference type="PRINTS" id="PR00125">
    <property type="entry name" value="ATPASEDELTA"/>
</dbReference>
<dbReference type="RefSeq" id="WP_045797070.1">
    <property type="nucleotide sequence ID" value="NZ_LANP01000005.1"/>
</dbReference>
<evidence type="ECO:0000256" key="1">
    <source>
        <dbReference type="ARBA" id="ARBA00004370"/>
    </source>
</evidence>
<dbReference type="GO" id="GO:0005886">
    <property type="term" value="C:plasma membrane"/>
    <property type="evidence" value="ECO:0007669"/>
    <property type="project" value="UniProtKB-SubCell"/>
</dbReference>
<dbReference type="AlphaFoldDB" id="A0A0F3MQN4"/>
<dbReference type="HAMAP" id="MF_01416">
    <property type="entry name" value="ATP_synth_delta_bact"/>
    <property type="match status" value="1"/>
</dbReference>
<dbReference type="GO" id="GO:0046933">
    <property type="term" value="F:proton-transporting ATP synthase activity, rotational mechanism"/>
    <property type="evidence" value="ECO:0007669"/>
    <property type="project" value="UniProtKB-UniRule"/>
</dbReference>
<reference evidence="9 10" key="1">
    <citation type="submission" date="2015-02" db="EMBL/GenBank/DDBJ databases">
        <title>Genome Sequencing of Rickettsiales.</title>
        <authorList>
            <person name="Daugherty S.C."/>
            <person name="Su Q."/>
            <person name="Abolude K."/>
            <person name="Beier-Sexton M."/>
            <person name="Carlyon J.A."/>
            <person name="Carter R."/>
            <person name="Day N.P."/>
            <person name="Dumler S.J."/>
            <person name="Dyachenko V."/>
            <person name="Godinez A."/>
            <person name="Kurtti T.J."/>
            <person name="Lichay M."/>
            <person name="Mullins K.E."/>
            <person name="Ott S."/>
            <person name="Pappas-Brown V."/>
            <person name="Paris D.H."/>
            <person name="Patel P."/>
            <person name="Richards A.L."/>
            <person name="Sadzewicz L."/>
            <person name="Sears K."/>
            <person name="Seidman D."/>
            <person name="Sengamalay N."/>
            <person name="Stenos J."/>
            <person name="Tallon L.J."/>
            <person name="Vincent G."/>
            <person name="Fraser C.M."/>
            <person name="Munderloh U."/>
            <person name="Dunning-Hotopp J.C."/>
        </authorList>
    </citation>
    <scope>NUCLEOTIDE SEQUENCE [LARGE SCALE GENOMIC DNA]</scope>
    <source>
        <strain evidence="9 10">Fuller</strain>
    </source>
</reference>
<dbReference type="OrthoDB" id="7160553at2"/>
<evidence type="ECO:0000256" key="3">
    <source>
        <dbReference type="ARBA" id="ARBA00022781"/>
    </source>
</evidence>
<keyword evidence="2 8" id="KW-0813">Transport</keyword>
<dbReference type="EMBL" id="LANP01000005">
    <property type="protein sequence ID" value="KJV56919.1"/>
    <property type="molecule type" value="Genomic_DNA"/>
</dbReference>
<protein>
    <recommendedName>
        <fullName evidence="8">ATP synthase subunit delta</fullName>
    </recommendedName>
    <alternativeName>
        <fullName evidence="8">ATP synthase F(1) sector subunit delta</fullName>
    </alternativeName>
    <alternativeName>
        <fullName evidence="8">F-type ATPase subunit delta</fullName>
        <shortName evidence="8">F-ATPase subunit delta</shortName>
    </alternativeName>
</protein>
<sequence>MHKINNVAVLYAKILFEKAMKLSIISKVKQDLKSLNKFNQILEKHNISLQLISLRQTNLIDFISSIYQFNSLTHLLLKLLQNKNRLDYLSSIIIEFNAQVRNYEGITLGYLITAVKWSRSAINDAKTIFERKLKRKFVLSNIVDKSITGGVILRYDNYEYDFSILGAINRIKSRIKSNYQII</sequence>
<comment type="function">
    <text evidence="8">F(1)F(0) ATP synthase produces ATP from ADP in the presence of a proton or sodium gradient. F-type ATPases consist of two structural domains, F(1) containing the extramembraneous catalytic core and F(0) containing the membrane proton channel, linked together by a central stalk and a peripheral stalk. During catalysis, ATP synthesis in the catalytic domain of F(1) is coupled via a rotary mechanism of the central stalk subunits to proton translocation.</text>
</comment>
<dbReference type="PANTHER" id="PTHR11910">
    <property type="entry name" value="ATP SYNTHASE DELTA CHAIN"/>
    <property type="match status" value="1"/>
</dbReference>
<keyword evidence="7 8" id="KW-0066">ATP synthesis</keyword>
<comment type="caution">
    <text evidence="9">The sequence shown here is derived from an EMBL/GenBank/DDBJ whole genome shotgun (WGS) entry which is preliminary data.</text>
</comment>
<keyword evidence="8" id="KW-1003">Cell membrane</keyword>
<organism evidence="9 10">
    <name type="scientific">Orientia chuto str. Dubai</name>
    <dbReference type="NCBI Taxonomy" id="1359168"/>
    <lineage>
        <taxon>Bacteria</taxon>
        <taxon>Pseudomonadati</taxon>
        <taxon>Pseudomonadota</taxon>
        <taxon>Alphaproteobacteria</taxon>
        <taxon>Rickettsiales</taxon>
        <taxon>Rickettsiaceae</taxon>
        <taxon>Rickettsieae</taxon>
        <taxon>Orientia</taxon>
    </lineage>
</organism>
<comment type="subcellular location">
    <subcellularLocation>
        <location evidence="8">Cell membrane</location>
        <topology evidence="8">Peripheral membrane protein</topology>
    </subcellularLocation>
    <subcellularLocation>
        <location evidence="1">Membrane</location>
    </subcellularLocation>
</comment>
<comment type="function">
    <text evidence="8">This protein is part of the stalk that links CF(0) to CF(1). It either transmits conformational changes from CF(0) to CF(1) or is implicated in proton conduction.</text>
</comment>
<gene>
    <name evidence="8 9" type="primary">atpH</name>
    <name evidence="9" type="ORF">OCHUTO_0296</name>
</gene>
<dbReference type="PATRIC" id="fig|1359168.3.peg.1052"/>
<keyword evidence="9" id="KW-0378">Hydrolase</keyword>
<keyword evidence="5 8" id="KW-0472">Membrane</keyword>
<dbReference type="Pfam" id="PF00213">
    <property type="entry name" value="OSCP"/>
    <property type="match status" value="1"/>
</dbReference>
<keyword evidence="6 8" id="KW-0139">CF(1)</keyword>
<dbReference type="Gene3D" id="1.10.520.20">
    <property type="entry name" value="N-terminal domain of the delta subunit of the F1F0-ATP synthase"/>
    <property type="match status" value="1"/>
</dbReference>
<evidence type="ECO:0000256" key="8">
    <source>
        <dbReference type="HAMAP-Rule" id="MF_01416"/>
    </source>
</evidence>
<proteinExistence type="inferred from homology"/>
<dbReference type="SUPFAM" id="SSF47928">
    <property type="entry name" value="N-terminal domain of the delta subunit of the F1F0-ATP synthase"/>
    <property type="match status" value="1"/>
</dbReference>
<dbReference type="Proteomes" id="UP000033616">
    <property type="component" value="Unassembled WGS sequence"/>
</dbReference>
<evidence type="ECO:0000313" key="9">
    <source>
        <dbReference type="EMBL" id="KJV56919.1"/>
    </source>
</evidence>
<dbReference type="InterPro" id="IPR026015">
    <property type="entry name" value="ATP_synth_OSCP/delta_N_sf"/>
</dbReference>
<dbReference type="STRING" id="1359168.OCHUTO_0296"/>
<accession>A0A0F3MQN4</accession>
<dbReference type="InterPro" id="IPR000711">
    <property type="entry name" value="ATPase_OSCP/dsu"/>
</dbReference>
<evidence type="ECO:0000256" key="4">
    <source>
        <dbReference type="ARBA" id="ARBA00023065"/>
    </source>
</evidence>
<dbReference type="GO" id="GO:0045259">
    <property type="term" value="C:proton-transporting ATP synthase complex"/>
    <property type="evidence" value="ECO:0007669"/>
    <property type="project" value="UniProtKB-KW"/>
</dbReference>
<comment type="similarity">
    <text evidence="8">Belongs to the ATPase delta chain family.</text>
</comment>
<evidence type="ECO:0000256" key="2">
    <source>
        <dbReference type="ARBA" id="ARBA00022448"/>
    </source>
</evidence>
<keyword evidence="10" id="KW-1185">Reference proteome</keyword>
<dbReference type="GO" id="GO:0016787">
    <property type="term" value="F:hydrolase activity"/>
    <property type="evidence" value="ECO:0007669"/>
    <property type="project" value="UniProtKB-KW"/>
</dbReference>
<evidence type="ECO:0000256" key="7">
    <source>
        <dbReference type="ARBA" id="ARBA00023310"/>
    </source>
</evidence>
<keyword evidence="4 8" id="KW-0406">Ion transport</keyword>
<dbReference type="NCBIfam" id="TIGR01145">
    <property type="entry name" value="ATP_synt_delta"/>
    <property type="match status" value="1"/>
</dbReference>
<evidence type="ECO:0000313" key="10">
    <source>
        <dbReference type="Proteomes" id="UP000033616"/>
    </source>
</evidence>
<evidence type="ECO:0000256" key="6">
    <source>
        <dbReference type="ARBA" id="ARBA00023196"/>
    </source>
</evidence>